<protein>
    <submittedName>
        <fullName evidence="1">Uncharacterized protein</fullName>
    </submittedName>
</protein>
<name>A0A7X9IIL9_9DELT</name>
<sequence length="370" mass="43124">MNNSCKALDIIAQDSSTNCIEKSSSDLLISSAFLEMCVDFSVRFWSNLSELDDLAEKLYIDIFSTKKHRKKQIKLKTIKSMICNLWNAHRHSRCLRVSLQRESYALDKRLGQEFYKYEPIRDVINGLLNQNYIKIKKGFYDRRKNGFSRKSRIWATTRLTDQFKRLEGIAAETAQDPIILLDRQEVVILRNTKKKRIFFHSNEFSISETLKLIAYNNLISITNIDINCGINIQPIFPHNVIDNYKRFLEEIRKSGSSSFRPGYITGYLREELADEWEEDPSLSGILYNLELIQSPAQNHLYRIFNNSDFKQGGRFYGAPYQRIPGQIRKFLTINNEAVVELDFACLHPSMLYNRLGVPAPAKPYRYDRGD</sequence>
<proteinExistence type="predicted"/>
<accession>A0A7X9IIL9</accession>
<feature type="non-terminal residue" evidence="1">
    <location>
        <position position="370"/>
    </location>
</feature>
<gene>
    <name evidence="1" type="ORF">GYA55_01060</name>
</gene>
<reference evidence="1 2" key="1">
    <citation type="journal article" date="2020" name="Biotechnol. Biofuels">
        <title>New insights from the biogas microbiome by comprehensive genome-resolved metagenomics of nearly 1600 species originating from multiple anaerobic digesters.</title>
        <authorList>
            <person name="Campanaro S."/>
            <person name="Treu L."/>
            <person name="Rodriguez-R L.M."/>
            <person name="Kovalovszki A."/>
            <person name="Ziels R.M."/>
            <person name="Maus I."/>
            <person name="Zhu X."/>
            <person name="Kougias P.G."/>
            <person name="Basile A."/>
            <person name="Luo G."/>
            <person name="Schluter A."/>
            <person name="Konstantinidis K.T."/>
            <person name="Angelidaki I."/>
        </authorList>
    </citation>
    <scope>NUCLEOTIDE SEQUENCE [LARGE SCALE GENOMIC DNA]</scope>
    <source>
        <strain evidence="1">AS27yjCOA_65</strain>
    </source>
</reference>
<organism evidence="1 2">
    <name type="scientific">SAR324 cluster bacterium</name>
    <dbReference type="NCBI Taxonomy" id="2024889"/>
    <lineage>
        <taxon>Bacteria</taxon>
        <taxon>Deltaproteobacteria</taxon>
        <taxon>SAR324 cluster</taxon>
    </lineage>
</organism>
<evidence type="ECO:0000313" key="2">
    <source>
        <dbReference type="Proteomes" id="UP000524246"/>
    </source>
</evidence>
<dbReference type="EMBL" id="JAAZON010000036">
    <property type="protein sequence ID" value="NMC61735.1"/>
    <property type="molecule type" value="Genomic_DNA"/>
</dbReference>
<dbReference type="Proteomes" id="UP000524246">
    <property type="component" value="Unassembled WGS sequence"/>
</dbReference>
<evidence type="ECO:0000313" key="1">
    <source>
        <dbReference type="EMBL" id="NMC61735.1"/>
    </source>
</evidence>
<comment type="caution">
    <text evidence="1">The sequence shown here is derived from an EMBL/GenBank/DDBJ whole genome shotgun (WGS) entry which is preliminary data.</text>
</comment>
<dbReference type="AlphaFoldDB" id="A0A7X9IIL9"/>